<keyword evidence="2 4" id="KW-0444">Lipid biosynthesis</keyword>
<keyword evidence="4" id="KW-0560">Oxidoreductase</keyword>
<dbReference type="InterPro" id="IPR026055">
    <property type="entry name" value="FAR"/>
</dbReference>
<feature type="transmembrane region" description="Helical" evidence="4">
    <location>
        <begin position="365"/>
        <end position="386"/>
    </location>
</feature>
<evidence type="ECO:0000313" key="8">
    <source>
        <dbReference type="RefSeq" id="XP_016937647.4"/>
    </source>
</evidence>
<reference evidence="8" key="1">
    <citation type="submission" date="2025-08" db="UniProtKB">
        <authorList>
            <consortium name="RefSeq"/>
        </authorList>
    </citation>
    <scope>IDENTIFICATION</scope>
</reference>
<proteinExistence type="inferred from homology"/>
<dbReference type="GO" id="GO:0035336">
    <property type="term" value="P:long-chain fatty-acyl-CoA metabolic process"/>
    <property type="evidence" value="ECO:0007669"/>
    <property type="project" value="TreeGrafter"/>
</dbReference>
<keyword evidence="4" id="KW-0472">Membrane</keyword>
<dbReference type="Pfam" id="PF07993">
    <property type="entry name" value="NAD_binding_4"/>
    <property type="match status" value="1"/>
</dbReference>
<dbReference type="PANTHER" id="PTHR11011">
    <property type="entry name" value="MALE STERILITY PROTEIN 2-RELATED"/>
    <property type="match status" value="1"/>
</dbReference>
<dbReference type="InterPro" id="IPR036291">
    <property type="entry name" value="NAD(P)-bd_dom_sf"/>
</dbReference>
<organism evidence="7 8">
    <name type="scientific">Drosophila suzukii</name>
    <name type="common">Spotted-wing drosophila fruit fly</name>
    <dbReference type="NCBI Taxonomy" id="28584"/>
    <lineage>
        <taxon>Eukaryota</taxon>
        <taxon>Metazoa</taxon>
        <taxon>Ecdysozoa</taxon>
        <taxon>Arthropoda</taxon>
        <taxon>Hexapoda</taxon>
        <taxon>Insecta</taxon>
        <taxon>Pterygota</taxon>
        <taxon>Neoptera</taxon>
        <taxon>Endopterygota</taxon>
        <taxon>Diptera</taxon>
        <taxon>Brachycera</taxon>
        <taxon>Muscomorpha</taxon>
        <taxon>Ephydroidea</taxon>
        <taxon>Drosophilidae</taxon>
        <taxon>Drosophila</taxon>
        <taxon>Sophophora</taxon>
    </lineage>
</organism>
<accession>A0AB39ZKQ6</accession>
<keyword evidence="7" id="KW-1185">Reference proteome</keyword>
<dbReference type="InterPro" id="IPR013120">
    <property type="entry name" value="FAR_NAD-bd"/>
</dbReference>
<dbReference type="GO" id="GO:0080019">
    <property type="term" value="F:alcohol-forming very long-chain fatty acyl-CoA reductase activity"/>
    <property type="evidence" value="ECO:0007669"/>
    <property type="project" value="InterPro"/>
</dbReference>
<name>A0AB39ZKQ6_DROSZ</name>
<keyword evidence="4" id="KW-0812">Transmembrane</keyword>
<dbReference type="EC" id="1.2.1.84" evidence="4"/>
<comment type="function">
    <text evidence="4">Catalyzes the reduction of fatty acyl-CoA to fatty alcohols.</text>
</comment>
<keyword evidence="4" id="KW-1133">Transmembrane helix</keyword>
<evidence type="ECO:0000256" key="2">
    <source>
        <dbReference type="ARBA" id="ARBA00022516"/>
    </source>
</evidence>
<comment type="similarity">
    <text evidence="1 4">Belongs to the fatty acyl-CoA reductase family.</text>
</comment>
<feature type="domain" description="Thioester reductase (TE)" evidence="6">
    <location>
        <begin position="27"/>
        <end position="297"/>
    </location>
</feature>
<sequence>MTPKNAVSSSEMDSGIQGFYKDKVVFLTGATGFLGKVIIEKLLRTTDVKRIYSMIRPKRGQDIQERIALWKKEPLFEVLLQAKPEALNRISIIAGDCLESDLGISKSDRQLLSSEVHIVIHGAATVRFNEPLHVALAINTRATRLMLQLAKEMMHLEAYLHISTAFSNCVLFRVEEKFYPEHLTCDSEKVLAMSELLSDRIMDNLTPILQGDYPNTYTYTKALAEDVVLRESGDLPLSIFRPSVIIATHKEPVCGWIDNLYGPIALMYGVGHGVLRLITYDKKGYACVVPVDYCANAALASVWQTSKEITPRDPKLQPAIYTLAPSEKNLLKNVDFINFALTFRDKFPLTKMIWYPFVHNMSTTWLYPLAAFFYHIIPGFFFDLALRLSGRKPRLVKLYRSIHSNVAILQHFMHNSWYFETKSVDRLRALMSPEERRIYNFDMEALNWEKYFQKALLGMRLYLGKEPPTKESIDQGRRLLQRLKIFHYSLMTILWVIAGIILWTLIKLMI</sequence>
<feature type="transmembrane region" description="Helical" evidence="4">
    <location>
        <begin position="485"/>
        <end position="506"/>
    </location>
</feature>
<evidence type="ECO:0000259" key="5">
    <source>
        <dbReference type="Pfam" id="PF03015"/>
    </source>
</evidence>
<dbReference type="CDD" id="cd09071">
    <property type="entry name" value="FAR_C"/>
    <property type="match status" value="1"/>
</dbReference>
<dbReference type="SUPFAM" id="SSF51735">
    <property type="entry name" value="NAD(P)-binding Rossmann-fold domains"/>
    <property type="match status" value="1"/>
</dbReference>
<dbReference type="AlphaFoldDB" id="A0AB39ZKQ6"/>
<keyword evidence="4" id="KW-0521">NADP</keyword>
<evidence type="ECO:0000256" key="1">
    <source>
        <dbReference type="ARBA" id="ARBA00005928"/>
    </source>
</evidence>
<comment type="catalytic activity">
    <reaction evidence="4">
        <text>a long-chain fatty acyl-CoA + 2 NADPH + 2 H(+) = a long-chain primary fatty alcohol + 2 NADP(+) + CoA</text>
        <dbReference type="Rhea" id="RHEA:52716"/>
        <dbReference type="ChEBI" id="CHEBI:15378"/>
        <dbReference type="ChEBI" id="CHEBI:57287"/>
        <dbReference type="ChEBI" id="CHEBI:57783"/>
        <dbReference type="ChEBI" id="CHEBI:58349"/>
        <dbReference type="ChEBI" id="CHEBI:77396"/>
        <dbReference type="ChEBI" id="CHEBI:83139"/>
        <dbReference type="EC" id="1.2.1.84"/>
    </reaction>
</comment>
<gene>
    <name evidence="8" type="primary">LOC108015662</name>
</gene>
<dbReference type="Pfam" id="PF03015">
    <property type="entry name" value="Sterile"/>
    <property type="match status" value="1"/>
</dbReference>
<keyword evidence="3 4" id="KW-0443">Lipid metabolism</keyword>
<dbReference type="GO" id="GO:0016020">
    <property type="term" value="C:membrane"/>
    <property type="evidence" value="ECO:0007669"/>
    <property type="project" value="UniProtKB-SubCell"/>
</dbReference>
<evidence type="ECO:0000313" key="7">
    <source>
        <dbReference type="Proteomes" id="UP001652628"/>
    </source>
</evidence>
<dbReference type="Proteomes" id="UP001652628">
    <property type="component" value="Chromosome 3"/>
</dbReference>
<evidence type="ECO:0000256" key="4">
    <source>
        <dbReference type="RuleBase" id="RU363097"/>
    </source>
</evidence>
<dbReference type="PANTHER" id="PTHR11011:SF60">
    <property type="entry name" value="FATTY ACYL-COA REDUCTASE-RELATED"/>
    <property type="match status" value="1"/>
</dbReference>
<evidence type="ECO:0000256" key="3">
    <source>
        <dbReference type="ARBA" id="ARBA00023098"/>
    </source>
</evidence>
<dbReference type="CDD" id="cd05236">
    <property type="entry name" value="FAR-N_SDR_e"/>
    <property type="match status" value="1"/>
</dbReference>
<feature type="domain" description="Fatty acyl-CoA reductase C-terminal" evidence="5">
    <location>
        <begin position="374"/>
        <end position="466"/>
    </location>
</feature>
<dbReference type="GeneID" id="108015662"/>
<dbReference type="RefSeq" id="XP_016937647.4">
    <property type="nucleotide sequence ID" value="XM_017082158.4"/>
</dbReference>
<dbReference type="InterPro" id="IPR033640">
    <property type="entry name" value="FAR_C"/>
</dbReference>
<dbReference type="Gene3D" id="3.40.50.720">
    <property type="entry name" value="NAD(P)-binding Rossmann-like Domain"/>
    <property type="match status" value="1"/>
</dbReference>
<protein>
    <recommendedName>
        <fullName evidence="4">Fatty acyl-CoA reductase</fullName>
        <ecNumber evidence="4">1.2.1.84</ecNumber>
    </recommendedName>
</protein>
<dbReference type="GO" id="GO:0102965">
    <property type="term" value="F:alcohol-forming long-chain fatty acyl-CoA reductase activity"/>
    <property type="evidence" value="ECO:0007669"/>
    <property type="project" value="UniProtKB-EC"/>
</dbReference>
<evidence type="ECO:0000259" key="6">
    <source>
        <dbReference type="Pfam" id="PF07993"/>
    </source>
</evidence>
<dbReference type="GO" id="GO:0005777">
    <property type="term" value="C:peroxisome"/>
    <property type="evidence" value="ECO:0007669"/>
    <property type="project" value="TreeGrafter"/>
</dbReference>